<protein>
    <submittedName>
        <fullName evidence="3">TetR/AcrR family transcriptional regulator</fullName>
    </submittedName>
</protein>
<evidence type="ECO:0000313" key="3">
    <source>
        <dbReference type="EMBL" id="AYJ85003.1"/>
    </source>
</evidence>
<dbReference type="Proteomes" id="UP000276254">
    <property type="component" value="Plasmid unnamed1"/>
</dbReference>
<dbReference type="OrthoDB" id="2356263at2"/>
<sequence>MSVPERAMAKAAKSNSTKPTAVALIEAAERIFADQGVENASLRQIATAAGSANSFAVQYHFGSREALVDAIFEHRLVEFEGRRAEMLRAIEPFQRGDVRRLLEVMCRPLFDQRDAQGRHSYANFLSSLYRTSMGLERRLNVSHKAPVMGLVGDRLRESLPELDNREFAQRSLLGFRMMLDAILCVDVGTGHFEDEAEALDEVLTLLEALFRARARRTLSVT</sequence>
<dbReference type="GO" id="GO:0003677">
    <property type="term" value="F:DNA binding"/>
    <property type="evidence" value="ECO:0007669"/>
    <property type="project" value="UniProtKB-KW"/>
</dbReference>
<dbReference type="SUPFAM" id="SSF46689">
    <property type="entry name" value="Homeodomain-like"/>
    <property type="match status" value="1"/>
</dbReference>
<keyword evidence="1" id="KW-0238">DNA-binding</keyword>
<dbReference type="KEGG" id="spha:D3Y57_02855"/>
<evidence type="ECO:0000259" key="2">
    <source>
        <dbReference type="Pfam" id="PF00440"/>
    </source>
</evidence>
<dbReference type="AlphaFoldDB" id="A0A494TD53"/>
<dbReference type="InterPro" id="IPR001647">
    <property type="entry name" value="HTH_TetR"/>
</dbReference>
<dbReference type="EMBL" id="CP032828">
    <property type="protein sequence ID" value="AYJ85003.1"/>
    <property type="molecule type" value="Genomic_DNA"/>
</dbReference>
<dbReference type="Pfam" id="PF00440">
    <property type="entry name" value="TetR_N"/>
    <property type="match status" value="1"/>
</dbReference>
<accession>A0A494TD53</accession>
<geneLocation type="plasmid" evidence="3">
    <name>unnamed1</name>
</geneLocation>
<proteinExistence type="predicted"/>
<feature type="domain" description="HTH tetR-type" evidence="2">
    <location>
        <begin position="24"/>
        <end position="71"/>
    </location>
</feature>
<reference evidence="3 4" key="1">
    <citation type="submission" date="2018-09" db="EMBL/GenBank/DDBJ databases">
        <title>Sphingomonas peninsula sp. nov., isolated from fildes peninsula, Antarctic soil.</title>
        <authorList>
            <person name="Yingchao G."/>
        </authorList>
    </citation>
    <scope>NUCLEOTIDE SEQUENCE [LARGE SCALE GENOMIC DNA]</scope>
    <source>
        <strain evidence="3 4">YZ-8</strain>
        <plasmid evidence="3 4">unnamed1</plasmid>
    </source>
</reference>
<name>A0A494TD53_SPHPE</name>
<gene>
    <name evidence="3" type="ORF">D3Y57_02855</name>
</gene>
<dbReference type="Gene3D" id="1.10.357.10">
    <property type="entry name" value="Tetracycline Repressor, domain 2"/>
    <property type="match status" value="1"/>
</dbReference>
<evidence type="ECO:0000313" key="4">
    <source>
        <dbReference type="Proteomes" id="UP000276254"/>
    </source>
</evidence>
<keyword evidence="3" id="KW-0614">Plasmid</keyword>
<organism evidence="3 4">
    <name type="scientific">Sphingomonas paeninsulae</name>
    <dbReference type="NCBI Taxonomy" id="2319844"/>
    <lineage>
        <taxon>Bacteria</taxon>
        <taxon>Pseudomonadati</taxon>
        <taxon>Pseudomonadota</taxon>
        <taxon>Alphaproteobacteria</taxon>
        <taxon>Sphingomonadales</taxon>
        <taxon>Sphingomonadaceae</taxon>
        <taxon>Sphingomonas</taxon>
    </lineage>
</organism>
<keyword evidence="4" id="KW-1185">Reference proteome</keyword>
<dbReference type="InterPro" id="IPR009057">
    <property type="entry name" value="Homeodomain-like_sf"/>
</dbReference>
<evidence type="ECO:0000256" key="1">
    <source>
        <dbReference type="ARBA" id="ARBA00023125"/>
    </source>
</evidence>